<sequence>MAAISEPHFTSPLRSQNMLTTHYYTITSTPPFASHERCQLFSPERNNGFPMTPCSPSLPWSSPESGGDLIKRGRPKAATLTSLISHGSTNNDSSIKCPTCGRIFPREKSLAAHMRTHTGERPYICDYPNCTKAFCQSGQLKTHQRLHSGEKPFICSVKSCNIRFTHANRHCPDHPNVALLRDDDNMPLPAVDESSTAPMVREWLSRYFSTRHERTPYKHRQALHSSSTKRSLFSSPESLPEQENADPLEDVATPKTKNRKQLFAPSTLATISLDANINDEHDQEIRTSCDGPRKRLLVESLTTEKTSIESDDTMKGALALLQLAKVFK</sequence>
<keyword evidence="1" id="KW-0479">Metal-binding</keyword>
<feature type="domain" description="C2H2-type" evidence="7">
    <location>
        <begin position="95"/>
        <end position="122"/>
    </location>
</feature>
<dbReference type="STRING" id="6412.T1FMC5"/>
<evidence type="ECO:0000256" key="6">
    <source>
        <dbReference type="SAM" id="MobiDB-lite"/>
    </source>
</evidence>
<evidence type="ECO:0000313" key="9">
    <source>
        <dbReference type="EnsemblMetazoa" id="HelroP185063"/>
    </source>
</evidence>
<feature type="domain" description="C2H2-type" evidence="7">
    <location>
        <begin position="123"/>
        <end position="152"/>
    </location>
</feature>
<feature type="region of interest" description="Disordered" evidence="6">
    <location>
        <begin position="215"/>
        <end position="261"/>
    </location>
</feature>
<evidence type="ECO:0000256" key="5">
    <source>
        <dbReference type="PROSITE-ProRule" id="PRU00042"/>
    </source>
</evidence>
<dbReference type="PANTHER" id="PTHR14003">
    <property type="entry name" value="TRANSCRIPTIONAL REPRESSOR PROTEIN YY"/>
    <property type="match status" value="1"/>
</dbReference>
<dbReference type="FunFam" id="3.30.160.60:FF:000474">
    <property type="entry name" value="zinc finger protein 367"/>
    <property type="match status" value="1"/>
</dbReference>
<feature type="compositionally biased region" description="Polar residues" evidence="6">
    <location>
        <begin position="223"/>
        <end position="237"/>
    </location>
</feature>
<keyword evidence="2" id="KW-0677">Repeat</keyword>
<dbReference type="GeneID" id="20209974"/>
<dbReference type="FunFam" id="3.30.160.60:FF:000446">
    <property type="entry name" value="Zinc finger protein"/>
    <property type="match status" value="1"/>
</dbReference>
<dbReference type="eggNOG" id="KOG1721">
    <property type="taxonomic scope" value="Eukaryota"/>
</dbReference>
<name>T1FMC5_HELRO</name>
<dbReference type="CTD" id="20209974"/>
<dbReference type="Pfam" id="PF00096">
    <property type="entry name" value="zf-C2H2"/>
    <property type="match status" value="2"/>
</dbReference>
<keyword evidence="10" id="KW-1185">Reference proteome</keyword>
<reference evidence="10" key="1">
    <citation type="submission" date="2012-12" db="EMBL/GenBank/DDBJ databases">
        <authorList>
            <person name="Hellsten U."/>
            <person name="Grimwood J."/>
            <person name="Chapman J.A."/>
            <person name="Shapiro H."/>
            <person name="Aerts A."/>
            <person name="Otillar R.P."/>
            <person name="Terry A.Y."/>
            <person name="Boore J.L."/>
            <person name="Simakov O."/>
            <person name="Marletaz F."/>
            <person name="Cho S.-J."/>
            <person name="Edsinger-Gonzales E."/>
            <person name="Havlak P."/>
            <person name="Kuo D.-H."/>
            <person name="Larsson T."/>
            <person name="Lv J."/>
            <person name="Arendt D."/>
            <person name="Savage R."/>
            <person name="Osoegawa K."/>
            <person name="de Jong P."/>
            <person name="Lindberg D.R."/>
            <person name="Seaver E.C."/>
            <person name="Weisblat D.A."/>
            <person name="Putnam N.H."/>
            <person name="Grigoriev I.V."/>
            <person name="Rokhsar D.S."/>
        </authorList>
    </citation>
    <scope>NUCLEOTIDE SEQUENCE</scope>
</reference>
<reference evidence="9" key="3">
    <citation type="submission" date="2015-06" db="UniProtKB">
        <authorList>
            <consortium name="EnsemblMetazoa"/>
        </authorList>
    </citation>
    <scope>IDENTIFICATION</scope>
</reference>
<dbReference type="EMBL" id="AMQM01001283">
    <property type="status" value="NOT_ANNOTATED_CDS"/>
    <property type="molecule type" value="Genomic_DNA"/>
</dbReference>
<reference evidence="8 10" key="2">
    <citation type="journal article" date="2013" name="Nature">
        <title>Insights into bilaterian evolution from three spiralian genomes.</title>
        <authorList>
            <person name="Simakov O."/>
            <person name="Marletaz F."/>
            <person name="Cho S.J."/>
            <person name="Edsinger-Gonzales E."/>
            <person name="Havlak P."/>
            <person name="Hellsten U."/>
            <person name="Kuo D.H."/>
            <person name="Larsson T."/>
            <person name="Lv J."/>
            <person name="Arendt D."/>
            <person name="Savage R."/>
            <person name="Osoegawa K."/>
            <person name="de Jong P."/>
            <person name="Grimwood J."/>
            <person name="Chapman J.A."/>
            <person name="Shapiro H."/>
            <person name="Aerts A."/>
            <person name="Otillar R.P."/>
            <person name="Terry A.Y."/>
            <person name="Boore J.L."/>
            <person name="Grigoriev I.V."/>
            <person name="Lindberg D.R."/>
            <person name="Seaver E.C."/>
            <person name="Weisblat D.A."/>
            <person name="Putnam N.H."/>
            <person name="Rokhsar D.S."/>
        </authorList>
    </citation>
    <scope>NUCLEOTIDE SEQUENCE</scope>
</reference>
<evidence type="ECO:0000256" key="3">
    <source>
        <dbReference type="ARBA" id="ARBA00022771"/>
    </source>
</evidence>
<dbReference type="PROSITE" id="PS50157">
    <property type="entry name" value="ZINC_FINGER_C2H2_2"/>
    <property type="match status" value="2"/>
</dbReference>
<dbReference type="GO" id="GO:0005634">
    <property type="term" value="C:nucleus"/>
    <property type="evidence" value="ECO:0000318"/>
    <property type="project" value="GO_Central"/>
</dbReference>
<accession>T1FMC5</accession>
<dbReference type="SMART" id="SM00355">
    <property type="entry name" value="ZnF_C2H2"/>
    <property type="match status" value="2"/>
</dbReference>
<dbReference type="PANTHER" id="PTHR14003:SF26">
    <property type="entry name" value="ZINC FINGER PROTEIN 367"/>
    <property type="match status" value="1"/>
</dbReference>
<evidence type="ECO:0000256" key="2">
    <source>
        <dbReference type="ARBA" id="ARBA00022737"/>
    </source>
</evidence>
<evidence type="ECO:0000256" key="1">
    <source>
        <dbReference type="ARBA" id="ARBA00022723"/>
    </source>
</evidence>
<dbReference type="PROSITE" id="PS00028">
    <property type="entry name" value="ZINC_FINGER_C2H2_1"/>
    <property type="match status" value="2"/>
</dbReference>
<protein>
    <recommendedName>
        <fullName evidence="7">C2H2-type domain-containing protein</fullName>
    </recommendedName>
</protein>
<gene>
    <name evidence="9" type="primary">20209974</name>
    <name evidence="8" type="ORF">HELRODRAFT_185063</name>
</gene>
<dbReference type="HOGENOM" id="CLU_068261_0_0_1"/>
<organism evidence="9 10">
    <name type="scientific">Helobdella robusta</name>
    <name type="common">Californian leech</name>
    <dbReference type="NCBI Taxonomy" id="6412"/>
    <lineage>
        <taxon>Eukaryota</taxon>
        <taxon>Metazoa</taxon>
        <taxon>Spiralia</taxon>
        <taxon>Lophotrochozoa</taxon>
        <taxon>Annelida</taxon>
        <taxon>Clitellata</taxon>
        <taxon>Hirudinea</taxon>
        <taxon>Rhynchobdellida</taxon>
        <taxon>Glossiphoniidae</taxon>
        <taxon>Helobdella</taxon>
    </lineage>
</organism>
<dbReference type="GO" id="GO:0000981">
    <property type="term" value="F:DNA-binding transcription factor activity, RNA polymerase II-specific"/>
    <property type="evidence" value="ECO:0000318"/>
    <property type="project" value="GO_Central"/>
</dbReference>
<keyword evidence="3 5" id="KW-0863">Zinc-finger</keyword>
<dbReference type="EnsemblMetazoa" id="HelroT185063">
    <property type="protein sequence ID" value="HelroP185063"/>
    <property type="gene ID" value="HelroG185063"/>
</dbReference>
<evidence type="ECO:0000256" key="4">
    <source>
        <dbReference type="ARBA" id="ARBA00022833"/>
    </source>
</evidence>
<dbReference type="AlphaFoldDB" id="T1FMC5"/>
<dbReference type="OrthoDB" id="3437960at2759"/>
<evidence type="ECO:0000313" key="8">
    <source>
        <dbReference type="EMBL" id="ESN96024.1"/>
    </source>
</evidence>
<dbReference type="GO" id="GO:0000978">
    <property type="term" value="F:RNA polymerase II cis-regulatory region sequence-specific DNA binding"/>
    <property type="evidence" value="ECO:0000318"/>
    <property type="project" value="GO_Central"/>
</dbReference>
<dbReference type="InterPro" id="IPR036236">
    <property type="entry name" value="Znf_C2H2_sf"/>
</dbReference>
<dbReference type="InterPro" id="IPR013087">
    <property type="entry name" value="Znf_C2H2_type"/>
</dbReference>
<keyword evidence="4" id="KW-0862">Zinc</keyword>
<evidence type="ECO:0000313" key="10">
    <source>
        <dbReference type="Proteomes" id="UP000015101"/>
    </source>
</evidence>
<dbReference type="Gene3D" id="3.30.160.60">
    <property type="entry name" value="Classic Zinc Finger"/>
    <property type="match status" value="2"/>
</dbReference>
<dbReference type="KEGG" id="hro:HELRODRAFT_185063"/>
<dbReference type="Proteomes" id="UP000015101">
    <property type="component" value="Unassembled WGS sequence"/>
</dbReference>
<dbReference type="GO" id="GO:0008270">
    <property type="term" value="F:zinc ion binding"/>
    <property type="evidence" value="ECO:0007669"/>
    <property type="project" value="UniProtKB-KW"/>
</dbReference>
<dbReference type="EMBL" id="KB097495">
    <property type="protein sequence ID" value="ESN96024.1"/>
    <property type="molecule type" value="Genomic_DNA"/>
</dbReference>
<proteinExistence type="predicted"/>
<dbReference type="SUPFAM" id="SSF57667">
    <property type="entry name" value="beta-beta-alpha zinc fingers"/>
    <property type="match status" value="1"/>
</dbReference>
<dbReference type="RefSeq" id="XP_009025288.1">
    <property type="nucleotide sequence ID" value="XM_009027040.1"/>
</dbReference>
<evidence type="ECO:0000259" key="7">
    <source>
        <dbReference type="PROSITE" id="PS50157"/>
    </source>
</evidence>
<dbReference type="GO" id="GO:0006357">
    <property type="term" value="P:regulation of transcription by RNA polymerase II"/>
    <property type="evidence" value="ECO:0000318"/>
    <property type="project" value="GO_Central"/>
</dbReference>
<dbReference type="InParanoid" id="T1FMC5"/>